<dbReference type="PANTHER" id="PTHR43861">
    <property type="entry name" value="TRANS-ACONITATE 2-METHYLTRANSFERASE-RELATED"/>
    <property type="match status" value="1"/>
</dbReference>
<evidence type="ECO:0000259" key="2">
    <source>
        <dbReference type="Pfam" id="PF08241"/>
    </source>
</evidence>
<keyword evidence="4" id="KW-1185">Reference proteome</keyword>
<dbReference type="InterPro" id="IPR013216">
    <property type="entry name" value="Methyltransf_11"/>
</dbReference>
<dbReference type="InterPro" id="IPR019734">
    <property type="entry name" value="TPR_rpt"/>
</dbReference>
<feature type="domain" description="Methyltransferase type 11" evidence="2">
    <location>
        <begin position="156"/>
        <end position="249"/>
    </location>
</feature>
<evidence type="ECO:0000313" key="4">
    <source>
        <dbReference type="Proteomes" id="UP001321492"/>
    </source>
</evidence>
<dbReference type="SUPFAM" id="SSF48452">
    <property type="entry name" value="TPR-like"/>
    <property type="match status" value="1"/>
</dbReference>
<name>A0ABT7AF43_9HYPH</name>
<dbReference type="PANTHER" id="PTHR43861:SF1">
    <property type="entry name" value="TRANS-ACONITATE 2-METHYLTRANSFERASE"/>
    <property type="match status" value="1"/>
</dbReference>
<dbReference type="PROSITE" id="PS50005">
    <property type="entry name" value="TPR"/>
    <property type="match status" value="1"/>
</dbReference>
<dbReference type="InterPro" id="IPR029063">
    <property type="entry name" value="SAM-dependent_MTases_sf"/>
</dbReference>
<gene>
    <name evidence="3" type="ORF">QNA08_07035</name>
</gene>
<dbReference type="Pfam" id="PF08241">
    <property type="entry name" value="Methyltransf_11"/>
    <property type="match status" value="1"/>
</dbReference>
<dbReference type="Gene3D" id="1.25.40.10">
    <property type="entry name" value="Tetratricopeptide repeat domain"/>
    <property type="match status" value="1"/>
</dbReference>
<dbReference type="GO" id="GO:0032259">
    <property type="term" value="P:methylation"/>
    <property type="evidence" value="ECO:0007669"/>
    <property type="project" value="UniProtKB-KW"/>
</dbReference>
<evidence type="ECO:0000313" key="3">
    <source>
        <dbReference type="EMBL" id="MDJ1157986.1"/>
    </source>
</evidence>
<protein>
    <submittedName>
        <fullName evidence="3">Methyltransferase domain-containing protein</fullName>
    </submittedName>
</protein>
<dbReference type="InterPro" id="IPR011990">
    <property type="entry name" value="TPR-like_helical_dom_sf"/>
</dbReference>
<evidence type="ECO:0000256" key="1">
    <source>
        <dbReference type="PROSITE-ProRule" id="PRU00339"/>
    </source>
</evidence>
<keyword evidence="3" id="KW-0489">Methyltransferase</keyword>
<dbReference type="SUPFAM" id="SSF53335">
    <property type="entry name" value="S-adenosyl-L-methionine-dependent methyltransferases"/>
    <property type="match status" value="1"/>
</dbReference>
<dbReference type="Proteomes" id="UP001321492">
    <property type="component" value="Unassembled WGS sequence"/>
</dbReference>
<dbReference type="EMBL" id="JASJEV010000003">
    <property type="protein sequence ID" value="MDJ1157986.1"/>
    <property type="molecule type" value="Genomic_DNA"/>
</dbReference>
<keyword evidence="3" id="KW-0808">Transferase</keyword>
<dbReference type="Gene3D" id="3.40.50.150">
    <property type="entry name" value="Vaccinia Virus protein VP39"/>
    <property type="match status" value="1"/>
</dbReference>
<keyword evidence="1" id="KW-0802">TPR repeat</keyword>
<reference evidence="3 4" key="1">
    <citation type="submission" date="2023-05" db="EMBL/GenBank/DDBJ databases">
        <title>Chelatococcus sp. nov., a moderately thermophilic bacterium isolated from hot spring microbial mat.</title>
        <authorList>
            <person name="Hu C.-J."/>
            <person name="Li W.-J."/>
        </authorList>
    </citation>
    <scope>NUCLEOTIDE SEQUENCE [LARGE SCALE GENOMIC DNA]</scope>
    <source>
        <strain evidence="3 4">SYSU G07232</strain>
    </source>
</reference>
<feature type="repeat" description="TPR" evidence="1">
    <location>
        <begin position="49"/>
        <end position="82"/>
    </location>
</feature>
<accession>A0ABT7AF43</accession>
<sequence length="315" mass="32974">MSLAVTHRSSGDLRADRRYAYAEAALKEGDAAAAADLMQQTVEIVPGWVPAWILLGTARLALSDRAGAAAALREALRLDPTDVLGAGPRLARLGLAPVQGAMTDAYVRALFDDYAGRFDAHLTRDLAYRGPALLLQAVDRAAAATTGRGLRFARVLDLGCGTGLMGEAVRARAEHLAGCDLSPVMVEKARAKRVYDALAVADLLTFLSAEEEVSADLLLAADVLVYVGELAAIFAAAARVLQHRGLFAFTVQAPGAGGEEAFELGEDMRYAHGSGYLRARAAAAGLAVLSLESAATRLDRGAPVPGHVVVLTRSS</sequence>
<proteinExistence type="predicted"/>
<comment type="caution">
    <text evidence="3">The sequence shown here is derived from an EMBL/GenBank/DDBJ whole genome shotgun (WGS) entry which is preliminary data.</text>
</comment>
<organism evidence="3 4">
    <name type="scientific">Chelatococcus albus</name>
    <dbReference type="NCBI Taxonomy" id="3047466"/>
    <lineage>
        <taxon>Bacteria</taxon>
        <taxon>Pseudomonadati</taxon>
        <taxon>Pseudomonadota</taxon>
        <taxon>Alphaproteobacteria</taxon>
        <taxon>Hyphomicrobiales</taxon>
        <taxon>Chelatococcaceae</taxon>
        <taxon>Chelatococcus</taxon>
    </lineage>
</organism>
<dbReference type="GO" id="GO:0008168">
    <property type="term" value="F:methyltransferase activity"/>
    <property type="evidence" value="ECO:0007669"/>
    <property type="project" value="UniProtKB-KW"/>
</dbReference>
<dbReference type="CDD" id="cd02440">
    <property type="entry name" value="AdoMet_MTases"/>
    <property type="match status" value="1"/>
</dbReference>
<dbReference type="RefSeq" id="WP_283739973.1">
    <property type="nucleotide sequence ID" value="NZ_JASJEV010000003.1"/>
</dbReference>